<feature type="region of interest" description="Disordered" evidence="1">
    <location>
        <begin position="1353"/>
        <end position="1374"/>
    </location>
</feature>
<dbReference type="PANTHER" id="PTHR22928">
    <property type="entry name" value="TELOMERE-ASSOCIATED PROTEIN RIF1"/>
    <property type="match status" value="1"/>
</dbReference>
<dbReference type="Proteomes" id="UP001152799">
    <property type="component" value="Chromosome 1"/>
</dbReference>
<protein>
    <recommendedName>
        <fullName evidence="4">Telomere-associated protein Rif1 N-terminal domain-containing protein</fullName>
    </recommendedName>
</protein>
<sequence>MASTCTMPIWKSDKEKLFLFNKLMGSKNVTGKLLEEVTSLDYKKIMMYIQRDLQKQKCDKELPLGVLTVLVENSVHSIYMDVIKMLKENLIEEEVANNIMLILNNHVKQLFIHQKIKHLTTLYSAWQSYDLERFSTVLSDSFKSEDEKLLYKKNLLTQIVPYVFNVKDHSETLELVAIDLALTLASIKSIVTLTSEESRAFLNNMNRYIVITQKLRDSSFDSWPKLWMIMIKLLGTRLHTTPNLLKLMLKIVEKSFKVEDMKQKIRAFDCWKVLIENFSLDMVYFINDKHVNLVLTPLTSKSGKSDALTIKRFEVFKHLLMRLQYESLLVLKQFLIFCFGEIGETCDPKYCYAKEVPELNIGCAKVLLAILGHSHKDVGYCLETSNEIQLEPGLLESKNITHLYPILINSVVECCKLLQLALRKITRNRVSRCLWYSLMKILLQDDDKLGYVGELIGQILNNLIMRNDRNCRNLSAVIFKAIVSYDDLPKVTQIVLNQITVLVKVIFTVPLSKNSIVEIGRLVEIINKLNCEGDNPTFFKEIYKCYSKFKTVHGNADFVARLWVLLTVHLKDYAEGDSLNYLVWPVLYLNHITFTEITRMIFKQYEHKVLPSVEKSDPLHLKLFQYFKTCSMNDVAQLNRILMIITWFNPKITNKEILDITLEIIHSILLTTNTAENTQRVESYIRKLYESCVRVDLDAITMQKLYSCIEDLLKFKYFGILSDVESFLRKSPDDIKLVHNNFLTIDFLKNLSFDKETNLDIGEQISRLIDLFQNAKGTKKRKFVKRVLPSGGRSARIAALVTDISASHSRTPDKSVNDTLVPECELPSGGRSARRAALVTDISASHSRTPDKSVNDTLVPECELPSRGRSARIAAMVTDISASRSRTPDKSVNDTLVPECELPSGGQAATIAALVTDISASHSRTPDKSVNDTLLPECELPSGGRSARRAALVTDISASCSRTPDKSVNDNLVPECELPSKGRSARIAALVTGISASHSRTPDKSVNDTLVPECELPSRKRSPRIAAMVTDISASHSRTPDKSVNDTLVPECELLSKGRSARRAALVTDISASCSRTPGKSINDNLVLECELPSKGRSARIAALVTDISASDSRTPDKSVNDTLVPECELPSRKRSPRIAAMVTDISASHSRTPDKSVNDTLVPECELPSRGRSARIASLVTDISASRIKTPDQSVNDTLVPECELPSVGQSATIAALVTDISASRSRTPDKSVNVTLVPECELKITKNTDEHISMKLKDEIKSVPKRKVGSTPMSTSPRVLRRSRRKSRRLSCCLELFTSDKKSADLTNVEHKDDDDDEIIESSQGFDNNISRKLALCKELHIEVDDIMTNRNATPKKRGRPPKSRSVSAKSMTDELIDIMANGKTMHKERGRPPKKRRASTKSMTDEEIVDISTQSEAEDTQTQETALSGAEVTTVQFKLDLPQKPILTESEEVISEMDTASILLDSNQLMDSTEKQALTGIELSTDQVFATPTSEPSSTRLPTPDVDFAKNAPPGSQEKSNAPENAKESLQMIDKAVEKVPLKSPRKDKARSKTVAQRRIFNQGSSRISLSARPELIMSPSSRTQKLMSNIKLLPLSPEMIPEVAQEEQETVLTFNRVVPSPLAVPKSSILKRKSAHSPEKKSSVAKRRRVNFSDPCITKKVLIRRDQPKISRNLETVKVDTRLNVQVGHDVPIYPHLKDCNENLSLITKHLTGTLTLEQVLCILSSNNIHTIGDLAMQSELNISRMQFIVPDVFNTLDDYYRRNFESEKAFNEMVVNEQANESLALDEDIGIEEEIIRALKRAKSKGLSIEQLLKNCVEKCCPESKALVQQFDISAIPLPNISKERGLNLIQTIIDLTQSSISLAAAQVDKVILERKDDGDYRVVIS</sequence>
<organism evidence="2 3">
    <name type="scientific">Ceutorhynchus assimilis</name>
    <name type="common">cabbage seed weevil</name>
    <dbReference type="NCBI Taxonomy" id="467358"/>
    <lineage>
        <taxon>Eukaryota</taxon>
        <taxon>Metazoa</taxon>
        <taxon>Ecdysozoa</taxon>
        <taxon>Arthropoda</taxon>
        <taxon>Hexapoda</taxon>
        <taxon>Insecta</taxon>
        <taxon>Pterygota</taxon>
        <taxon>Neoptera</taxon>
        <taxon>Endopterygota</taxon>
        <taxon>Coleoptera</taxon>
        <taxon>Polyphaga</taxon>
        <taxon>Cucujiformia</taxon>
        <taxon>Curculionidae</taxon>
        <taxon>Ceutorhynchinae</taxon>
        <taxon>Ceutorhynchus</taxon>
    </lineage>
</organism>
<feature type="region of interest" description="Disordered" evidence="1">
    <location>
        <begin position="1386"/>
        <end position="1409"/>
    </location>
</feature>
<evidence type="ECO:0000256" key="1">
    <source>
        <dbReference type="SAM" id="MobiDB-lite"/>
    </source>
</evidence>
<dbReference type="OrthoDB" id="5399929at2759"/>
<feature type="region of interest" description="Disordered" evidence="1">
    <location>
        <begin position="808"/>
        <end position="828"/>
    </location>
</feature>
<dbReference type="GO" id="GO:0000723">
    <property type="term" value="P:telomere maintenance"/>
    <property type="evidence" value="ECO:0007669"/>
    <property type="project" value="TreeGrafter"/>
</dbReference>
<accession>A0A9N9QE63</accession>
<dbReference type="GO" id="GO:0140445">
    <property type="term" value="C:chromosome, telomeric repeat region"/>
    <property type="evidence" value="ECO:0007669"/>
    <property type="project" value="TreeGrafter"/>
</dbReference>
<reference evidence="2" key="1">
    <citation type="submission" date="2022-01" db="EMBL/GenBank/DDBJ databases">
        <authorList>
            <person name="King R."/>
        </authorList>
    </citation>
    <scope>NUCLEOTIDE SEQUENCE</scope>
</reference>
<feature type="region of interest" description="Disordered" evidence="1">
    <location>
        <begin position="1489"/>
        <end position="1529"/>
    </location>
</feature>
<evidence type="ECO:0000313" key="2">
    <source>
        <dbReference type="EMBL" id="CAG9760815.1"/>
    </source>
</evidence>
<feature type="compositionally biased region" description="Polar residues" evidence="1">
    <location>
        <begin position="1489"/>
        <end position="1504"/>
    </location>
</feature>
<dbReference type="GO" id="GO:0005634">
    <property type="term" value="C:nucleus"/>
    <property type="evidence" value="ECO:0007669"/>
    <property type="project" value="TreeGrafter"/>
</dbReference>
<feature type="compositionally biased region" description="Basic residues" evidence="1">
    <location>
        <begin position="1356"/>
        <end position="1365"/>
    </location>
</feature>
<keyword evidence="3" id="KW-1185">Reference proteome</keyword>
<dbReference type="PANTHER" id="PTHR22928:SF3">
    <property type="entry name" value="TELOMERE-ASSOCIATED PROTEIN RIF1"/>
    <property type="match status" value="1"/>
</dbReference>
<evidence type="ECO:0008006" key="4">
    <source>
        <dbReference type="Google" id="ProtNLM"/>
    </source>
</evidence>
<proteinExistence type="predicted"/>
<gene>
    <name evidence="2" type="ORF">CEUTPL_LOCUS1536</name>
</gene>
<dbReference type="EMBL" id="OU892277">
    <property type="protein sequence ID" value="CAG9760815.1"/>
    <property type="molecule type" value="Genomic_DNA"/>
</dbReference>
<evidence type="ECO:0000313" key="3">
    <source>
        <dbReference type="Proteomes" id="UP001152799"/>
    </source>
</evidence>
<name>A0A9N9QE63_9CUCU</name>